<proteinExistence type="inferred from homology"/>
<evidence type="ECO:0000256" key="4">
    <source>
        <dbReference type="ARBA" id="ARBA00019595"/>
    </source>
</evidence>
<dbReference type="RefSeq" id="WP_114834141.1">
    <property type="nucleotide sequence ID" value="NZ_LR699114.1"/>
</dbReference>
<dbReference type="GO" id="GO:0005829">
    <property type="term" value="C:cytosol"/>
    <property type="evidence" value="ECO:0007669"/>
    <property type="project" value="TreeGrafter"/>
</dbReference>
<dbReference type="PANTHER" id="PTHR21047">
    <property type="entry name" value="DTDP-6-DEOXY-D-GLUCOSE-3,5 EPIMERASE"/>
    <property type="match status" value="1"/>
</dbReference>
<dbReference type="AlphaFoldDB" id="A0A370GM37"/>
<evidence type="ECO:0000313" key="9">
    <source>
        <dbReference type="Proteomes" id="UP000254720"/>
    </source>
</evidence>
<dbReference type="PANTHER" id="PTHR21047:SF2">
    <property type="entry name" value="THYMIDINE DIPHOSPHO-4-KETO-RHAMNOSE 3,5-EPIMERASE"/>
    <property type="match status" value="1"/>
</dbReference>
<dbReference type="Pfam" id="PF00908">
    <property type="entry name" value="dTDP_sugar_isom"/>
    <property type="match status" value="1"/>
</dbReference>
<comment type="pathway">
    <text evidence="7">Carbohydrate biosynthesis; dTDP-L-rhamnose biosynthesis.</text>
</comment>
<name>A0A370GM37_9COXI</name>
<comment type="caution">
    <text evidence="8">The sequence shown here is derived from an EMBL/GenBank/DDBJ whole genome shotgun (WGS) entry which is preliminary data.</text>
</comment>
<dbReference type="Gene3D" id="2.60.120.10">
    <property type="entry name" value="Jelly Rolls"/>
    <property type="match status" value="1"/>
</dbReference>
<dbReference type="Proteomes" id="UP000254720">
    <property type="component" value="Unassembled WGS sequence"/>
</dbReference>
<organism evidence="8 9">
    <name type="scientific">Aquicella lusitana</name>
    <dbReference type="NCBI Taxonomy" id="254246"/>
    <lineage>
        <taxon>Bacteria</taxon>
        <taxon>Pseudomonadati</taxon>
        <taxon>Pseudomonadota</taxon>
        <taxon>Gammaproteobacteria</taxon>
        <taxon>Legionellales</taxon>
        <taxon>Coxiellaceae</taxon>
        <taxon>Aquicella</taxon>
    </lineage>
</organism>
<dbReference type="EMBL" id="QQAX01000008">
    <property type="protein sequence ID" value="RDI44795.1"/>
    <property type="molecule type" value="Genomic_DNA"/>
</dbReference>
<evidence type="ECO:0000313" key="8">
    <source>
        <dbReference type="EMBL" id="RDI44795.1"/>
    </source>
</evidence>
<dbReference type="NCBIfam" id="TIGR01221">
    <property type="entry name" value="rmlC"/>
    <property type="match status" value="1"/>
</dbReference>
<feature type="active site" description="Proton donor" evidence="5">
    <location>
        <position position="129"/>
    </location>
</feature>
<sequence length="181" mass="20836">MHTTNGPLSGLLIIEPRVFKDSRGYFFETHQQTRYGSLRIPHFVQDNVSRSHRNVLRGLHYQLPHAQGKLVWVTRGSVWDVVVDIRKSSPTFGQWFGITLSDENHIQMYIPPGFAHGFCVLSEEADFHYKCTDYYAPSYEHGIAWNDARLNIAWPVSSPVLSPKDEIYPALHEIAHENLFT</sequence>
<feature type="active site" description="Proton acceptor" evidence="5">
    <location>
        <position position="60"/>
    </location>
</feature>
<comment type="similarity">
    <text evidence="7">Belongs to the dTDP-4-dehydrorhamnose 3,5-epimerase family.</text>
</comment>
<accession>A0A370GM37</accession>
<dbReference type="GO" id="GO:0008830">
    <property type="term" value="F:dTDP-4-dehydrorhamnose 3,5-epimerase activity"/>
    <property type="evidence" value="ECO:0007669"/>
    <property type="project" value="UniProtKB-UniRule"/>
</dbReference>
<gene>
    <name evidence="8" type="ORF">C8D86_10847</name>
</gene>
<comment type="catalytic activity">
    <reaction evidence="1 7">
        <text>dTDP-4-dehydro-6-deoxy-alpha-D-glucose = dTDP-4-dehydro-beta-L-rhamnose</text>
        <dbReference type="Rhea" id="RHEA:16969"/>
        <dbReference type="ChEBI" id="CHEBI:57649"/>
        <dbReference type="ChEBI" id="CHEBI:62830"/>
        <dbReference type="EC" id="5.1.3.13"/>
    </reaction>
</comment>
<dbReference type="InterPro" id="IPR000888">
    <property type="entry name" value="RmlC-like"/>
</dbReference>
<evidence type="ECO:0000256" key="1">
    <source>
        <dbReference type="ARBA" id="ARBA00001298"/>
    </source>
</evidence>
<dbReference type="InterPro" id="IPR011051">
    <property type="entry name" value="RmlC_Cupin_sf"/>
</dbReference>
<evidence type="ECO:0000256" key="2">
    <source>
        <dbReference type="ARBA" id="ARBA00001997"/>
    </source>
</evidence>
<dbReference type="UniPathway" id="UPA00124"/>
<dbReference type="OrthoDB" id="9800680at2"/>
<evidence type="ECO:0000256" key="3">
    <source>
        <dbReference type="ARBA" id="ARBA00012098"/>
    </source>
</evidence>
<keyword evidence="7" id="KW-0413">Isomerase</keyword>
<dbReference type="GO" id="GO:0000271">
    <property type="term" value="P:polysaccharide biosynthetic process"/>
    <property type="evidence" value="ECO:0007669"/>
    <property type="project" value="TreeGrafter"/>
</dbReference>
<dbReference type="InterPro" id="IPR014710">
    <property type="entry name" value="RmlC-like_jellyroll"/>
</dbReference>
<dbReference type="CDD" id="cd00438">
    <property type="entry name" value="cupin_RmlC"/>
    <property type="match status" value="1"/>
</dbReference>
<feature type="site" description="Participates in a stacking interaction with the thymidine ring of dTDP-4-oxo-6-deoxyglucose" evidence="6">
    <location>
        <position position="135"/>
    </location>
</feature>
<reference evidence="8 9" key="1">
    <citation type="submission" date="2018-07" db="EMBL/GenBank/DDBJ databases">
        <title>Genomic Encyclopedia of Type Strains, Phase IV (KMG-IV): sequencing the most valuable type-strain genomes for metagenomic binning, comparative biology and taxonomic classification.</title>
        <authorList>
            <person name="Goeker M."/>
        </authorList>
    </citation>
    <scope>NUCLEOTIDE SEQUENCE [LARGE SCALE GENOMIC DNA]</scope>
    <source>
        <strain evidence="8 9">DSM 16500</strain>
    </source>
</reference>
<evidence type="ECO:0000256" key="6">
    <source>
        <dbReference type="PIRSR" id="PIRSR600888-3"/>
    </source>
</evidence>
<keyword evidence="9" id="KW-1185">Reference proteome</keyword>
<comment type="function">
    <text evidence="2 7">Catalyzes the epimerization of the C3' and C5'positions of dTDP-6-deoxy-D-xylo-4-hexulose, forming dTDP-6-deoxy-L-lyxo-4-hexulose.</text>
</comment>
<dbReference type="SUPFAM" id="SSF51182">
    <property type="entry name" value="RmlC-like cupins"/>
    <property type="match status" value="1"/>
</dbReference>
<comment type="subunit">
    <text evidence="7">Homodimer.</text>
</comment>
<dbReference type="EC" id="5.1.3.13" evidence="3 7"/>
<dbReference type="GO" id="GO:0019305">
    <property type="term" value="P:dTDP-rhamnose biosynthetic process"/>
    <property type="evidence" value="ECO:0007669"/>
    <property type="project" value="UniProtKB-UniRule"/>
</dbReference>
<protein>
    <recommendedName>
        <fullName evidence="4 7">dTDP-4-dehydrorhamnose 3,5-epimerase</fullName>
        <ecNumber evidence="3 7">5.1.3.13</ecNumber>
    </recommendedName>
    <alternativeName>
        <fullName evidence="7">Thymidine diphospho-4-keto-rhamnose 3,5-epimerase</fullName>
    </alternativeName>
</protein>
<evidence type="ECO:0000256" key="7">
    <source>
        <dbReference type="RuleBase" id="RU364069"/>
    </source>
</evidence>
<evidence type="ECO:0000256" key="5">
    <source>
        <dbReference type="PIRSR" id="PIRSR600888-1"/>
    </source>
</evidence>